<dbReference type="AlphaFoldDB" id="A0A8D3AQF8"/>
<organism evidence="3 4">
    <name type="scientific">Scophthalmus maximus</name>
    <name type="common">Turbot</name>
    <name type="synonym">Psetta maxima</name>
    <dbReference type="NCBI Taxonomy" id="52904"/>
    <lineage>
        <taxon>Eukaryota</taxon>
        <taxon>Metazoa</taxon>
        <taxon>Chordata</taxon>
        <taxon>Craniata</taxon>
        <taxon>Vertebrata</taxon>
        <taxon>Euteleostomi</taxon>
        <taxon>Actinopterygii</taxon>
        <taxon>Neopterygii</taxon>
        <taxon>Teleostei</taxon>
        <taxon>Neoteleostei</taxon>
        <taxon>Acanthomorphata</taxon>
        <taxon>Carangaria</taxon>
        <taxon>Pleuronectiformes</taxon>
        <taxon>Pleuronectoidei</taxon>
        <taxon>Scophthalmidae</taxon>
        <taxon>Scophthalmus</taxon>
    </lineage>
</organism>
<dbReference type="Ensembl" id="ENSSMAT00000022102.2">
    <property type="protein sequence ID" value="ENSSMAP00000021847.2"/>
    <property type="gene ID" value="ENSSMAG00000013377.2"/>
</dbReference>
<accession>A0A8D3AQF8</accession>
<reference evidence="3" key="1">
    <citation type="submission" date="2023-05" db="EMBL/GenBank/DDBJ databases">
        <title>High-quality long-read genome of Scophthalmus maximus.</title>
        <authorList>
            <person name="Lien S."/>
            <person name="Martinez P."/>
        </authorList>
    </citation>
    <scope>NUCLEOTIDE SEQUENCE [LARGE SCALE GENOMIC DNA]</scope>
</reference>
<dbReference type="Proteomes" id="UP000694558">
    <property type="component" value="Chromosome 18"/>
</dbReference>
<evidence type="ECO:0000313" key="4">
    <source>
        <dbReference type="Proteomes" id="UP000694558"/>
    </source>
</evidence>
<keyword evidence="1" id="KW-0732">Signal</keyword>
<name>A0A8D3AQF8_SCOMX</name>
<reference evidence="3" key="2">
    <citation type="submission" date="2025-08" db="UniProtKB">
        <authorList>
            <consortium name="Ensembl"/>
        </authorList>
    </citation>
    <scope>IDENTIFICATION</scope>
</reference>
<evidence type="ECO:0000256" key="1">
    <source>
        <dbReference type="SAM" id="SignalP"/>
    </source>
</evidence>
<dbReference type="PANTHER" id="PTHR37397:SF1">
    <property type="entry name" value="LTD DOMAIN-CONTAINING PROTEIN"/>
    <property type="match status" value="1"/>
</dbReference>
<dbReference type="InterPro" id="IPR001322">
    <property type="entry name" value="Lamin_tail_dom"/>
</dbReference>
<dbReference type="PROSITE" id="PS51841">
    <property type="entry name" value="LTD"/>
    <property type="match status" value="1"/>
</dbReference>
<dbReference type="PANTHER" id="PTHR37397">
    <property type="entry name" value="SI:CH211-183D21.1"/>
    <property type="match status" value="1"/>
</dbReference>
<sequence length="593" mass="63728">MVVGLASVACLCLVVVVGGEPCLIISEINADNPRLDTTEFVELYHTSGQRASLDGYTLVFYNGNGNIAYKVLDLKGHSTDDRGFFLVGSVDMLPKPAILLPPNTVQNGPDAIVLYHTSAARYGEKMNVTAVGLVDAVVYMTRRTGGAEFLAETLTPGEPAFVEDETALEGDESIERCLLSEDRWGFQVSSPSPGQRNNCTPPAAPVTSPVITELKLGGGRWTGLWRDESGAVAIYSGRASNFSVGSPLSQTQPLDAFVFAGPGNKPSANLTETLIPGRHPYQLSNRQETTTRLTNVFFYALVIPGGTDSPAHFPPWGNSDFLINELNTDTPGAAEDGEYIELWHTSGRRVSLQGIWILLFSANSNKPYREISLSGHFTTSKGYFLLGSDRLVPAPSLRLPPNTIQNGPDAVALYRSPFGPPSATQRGIPTKGLLDAVVYRRRGSDKEAQELSKALTPGQLPLLEDPEVLPGDESLSRCRGLYPHDLSAFSVSTVAPPTPLRENTCPRPPPAPEGVVISEVASGHWTNHSQQRAFVELHGPPMTDLRGLVLSVFDQERSGTVIALPLTGSIDQDGFYIVGNVTGAGEASGRHCH</sequence>
<proteinExistence type="predicted"/>
<evidence type="ECO:0000259" key="2">
    <source>
        <dbReference type="PROSITE" id="PS51841"/>
    </source>
</evidence>
<dbReference type="GeneTree" id="ENSGT00530000066748"/>
<evidence type="ECO:0000313" key="3">
    <source>
        <dbReference type="Ensembl" id="ENSSMAP00000021847.2"/>
    </source>
</evidence>
<feature type="signal peptide" evidence="1">
    <location>
        <begin position="1"/>
        <end position="19"/>
    </location>
</feature>
<protein>
    <submittedName>
        <fullName evidence="3">Si:ch211-183d21.1</fullName>
    </submittedName>
</protein>
<feature type="chain" id="PRO_5034975693" evidence="1">
    <location>
        <begin position="20"/>
        <end position="593"/>
    </location>
</feature>
<feature type="domain" description="LTD" evidence="2">
    <location>
        <begin position="1"/>
        <end position="158"/>
    </location>
</feature>